<dbReference type="Gene3D" id="3.40.50.12660">
    <property type="match status" value="1"/>
</dbReference>
<dbReference type="InterPro" id="IPR029030">
    <property type="entry name" value="Caspase-like_dom_sf"/>
</dbReference>
<dbReference type="EMBL" id="OX459121">
    <property type="protein sequence ID" value="CAI9104047.1"/>
    <property type="molecule type" value="Genomic_DNA"/>
</dbReference>
<dbReference type="InterPro" id="IPR011600">
    <property type="entry name" value="Pept_C14_caspase"/>
</dbReference>
<dbReference type="GO" id="GO:0004197">
    <property type="term" value="F:cysteine-type endopeptidase activity"/>
    <property type="evidence" value="ECO:0007669"/>
    <property type="project" value="InterPro"/>
</dbReference>
<keyword evidence="4" id="KW-1185">Reference proteome</keyword>
<dbReference type="GO" id="GO:0006508">
    <property type="term" value="P:proteolysis"/>
    <property type="evidence" value="ECO:0007669"/>
    <property type="project" value="InterPro"/>
</dbReference>
<gene>
    <name evidence="3" type="ORF">OLC1_LOCUS13061</name>
</gene>
<dbReference type="PANTHER" id="PTHR48104:SF17">
    <property type="entry name" value="METACASPASE-3"/>
    <property type="match status" value="1"/>
</dbReference>
<accession>A0AAV1D875</accession>
<name>A0AAV1D875_OLDCO</name>
<evidence type="ECO:0000313" key="3">
    <source>
        <dbReference type="EMBL" id="CAI9104047.1"/>
    </source>
</evidence>
<dbReference type="Pfam" id="PF00656">
    <property type="entry name" value="Peptidase_C14"/>
    <property type="match status" value="1"/>
</dbReference>
<dbReference type="AlphaFoldDB" id="A0AAV1D875"/>
<dbReference type="InterPro" id="IPR050452">
    <property type="entry name" value="Metacaspase"/>
</dbReference>
<comment type="similarity">
    <text evidence="1">Belongs to the peptidase C14B family.</text>
</comment>
<dbReference type="GO" id="GO:0005737">
    <property type="term" value="C:cytoplasm"/>
    <property type="evidence" value="ECO:0007669"/>
    <property type="project" value="TreeGrafter"/>
</dbReference>
<dbReference type="PANTHER" id="PTHR48104">
    <property type="entry name" value="METACASPASE-4"/>
    <property type="match status" value="1"/>
</dbReference>
<evidence type="ECO:0000313" key="4">
    <source>
        <dbReference type="Proteomes" id="UP001161247"/>
    </source>
</evidence>
<feature type="domain" description="Peptidase C14 caspase" evidence="2">
    <location>
        <begin position="89"/>
        <end position="352"/>
    </location>
</feature>
<organism evidence="3 4">
    <name type="scientific">Oldenlandia corymbosa var. corymbosa</name>
    <dbReference type="NCBI Taxonomy" id="529605"/>
    <lineage>
        <taxon>Eukaryota</taxon>
        <taxon>Viridiplantae</taxon>
        <taxon>Streptophyta</taxon>
        <taxon>Embryophyta</taxon>
        <taxon>Tracheophyta</taxon>
        <taxon>Spermatophyta</taxon>
        <taxon>Magnoliopsida</taxon>
        <taxon>eudicotyledons</taxon>
        <taxon>Gunneridae</taxon>
        <taxon>Pentapetalae</taxon>
        <taxon>asterids</taxon>
        <taxon>lamiids</taxon>
        <taxon>Gentianales</taxon>
        <taxon>Rubiaceae</taxon>
        <taxon>Rubioideae</taxon>
        <taxon>Spermacoceae</taxon>
        <taxon>Hedyotis-Oldenlandia complex</taxon>
        <taxon>Oldenlandia</taxon>
    </lineage>
</organism>
<proteinExistence type="inferred from homology"/>
<protein>
    <submittedName>
        <fullName evidence="3">OLC1v1002654C1</fullName>
    </submittedName>
</protein>
<evidence type="ECO:0000256" key="1">
    <source>
        <dbReference type="ARBA" id="ARBA00009005"/>
    </source>
</evidence>
<reference evidence="3" key="1">
    <citation type="submission" date="2023-03" db="EMBL/GenBank/DDBJ databases">
        <authorList>
            <person name="Julca I."/>
        </authorList>
    </citation>
    <scope>NUCLEOTIDE SEQUENCE</scope>
</reference>
<evidence type="ECO:0000259" key="2">
    <source>
        <dbReference type="Pfam" id="PF00656"/>
    </source>
</evidence>
<dbReference type="SUPFAM" id="SSF52129">
    <property type="entry name" value="Caspase-like"/>
    <property type="match status" value="1"/>
</dbReference>
<dbReference type="Proteomes" id="UP001161247">
    <property type="component" value="Chromosome 4"/>
</dbReference>
<sequence>MATRREKCQWCGQKMLVPLQAQAFSCPYCQNINQTRNYHIGYLHPQMNGSHPRISNNGMSYDNTNGWNPARYYQSYIPIQVSPPNFHGRKRAVLCGITYQGHPKALKGSVNDVLSMKSLLVWKLGFPNASVVVLTEEEEDPYRQPTKRNILTALQWLVQGCQSGDSLVFHYSGHGSRVRDRDGDEVDGHDEALCPVDYETEGKILDDQINDIIVRPLPRGATLHAIIDTCFSGTFLDLPFLCRMNREGYYRWEDHRMPNGRYAPYKGTSGGLAISISACDDNQNSGEAPIFTGSATGALTYSFIQIVERNEARLTYGYLLSTMRNYIHDAQKTLSNGRIEPDSVQEPQLSSSEQFDVHSKYFVL</sequence>